<feature type="region of interest" description="Disordered" evidence="5">
    <location>
        <begin position="258"/>
        <end position="301"/>
    </location>
</feature>
<evidence type="ECO:0000259" key="6">
    <source>
        <dbReference type="PROSITE" id="PS50004"/>
    </source>
</evidence>
<dbReference type="CDD" id="cd08521">
    <property type="entry name" value="C2A_SLP"/>
    <property type="match status" value="1"/>
</dbReference>
<dbReference type="PANTHER" id="PTHR45716:SF2">
    <property type="entry name" value="BITESIZE, ISOFORM I"/>
    <property type="match status" value="1"/>
</dbReference>
<dbReference type="InterPro" id="IPR001565">
    <property type="entry name" value="Synaptotagmin"/>
</dbReference>
<evidence type="ECO:0000256" key="1">
    <source>
        <dbReference type="ARBA" id="ARBA00004170"/>
    </source>
</evidence>
<dbReference type="InterPro" id="IPR043567">
    <property type="entry name" value="SYTL1-5_C2B"/>
</dbReference>
<evidence type="ECO:0000259" key="7">
    <source>
        <dbReference type="PROSITE" id="PS50916"/>
    </source>
</evidence>
<dbReference type="PRINTS" id="PR00360">
    <property type="entry name" value="C2DOMAIN"/>
</dbReference>
<gene>
    <name evidence="8" type="ORF">PMEA_00016308</name>
</gene>
<proteinExistence type="predicted"/>
<dbReference type="InterPro" id="IPR000008">
    <property type="entry name" value="C2_dom"/>
</dbReference>
<dbReference type="Gene3D" id="2.60.40.150">
    <property type="entry name" value="C2 domain"/>
    <property type="match status" value="2"/>
</dbReference>
<keyword evidence="4" id="KW-0175">Coiled coil</keyword>
<dbReference type="SUPFAM" id="SSF49562">
    <property type="entry name" value="C2 domain (Calcium/lipid-binding domain, CaLB)"/>
    <property type="match status" value="2"/>
</dbReference>
<dbReference type="AlphaFoldDB" id="A0AAU9VT68"/>
<comment type="caution">
    <text evidence="8">The sequence shown here is derived from an EMBL/GenBank/DDBJ whole genome shotgun (WGS) entry which is preliminary data.</text>
</comment>
<dbReference type="Proteomes" id="UP001159428">
    <property type="component" value="Unassembled WGS sequence"/>
</dbReference>
<dbReference type="InterPro" id="IPR010911">
    <property type="entry name" value="Rab_BD"/>
</dbReference>
<dbReference type="PANTHER" id="PTHR45716">
    <property type="entry name" value="BITESIZE, ISOFORM I"/>
    <property type="match status" value="1"/>
</dbReference>
<accession>A0AAU9VT68</accession>
<dbReference type="GO" id="GO:0031267">
    <property type="term" value="F:small GTPase binding"/>
    <property type="evidence" value="ECO:0007669"/>
    <property type="project" value="InterPro"/>
</dbReference>
<evidence type="ECO:0000256" key="4">
    <source>
        <dbReference type="SAM" id="Coils"/>
    </source>
</evidence>
<dbReference type="PROSITE" id="PS50916">
    <property type="entry name" value="RABBD"/>
    <property type="match status" value="1"/>
</dbReference>
<evidence type="ECO:0000256" key="3">
    <source>
        <dbReference type="ARBA" id="ARBA00023136"/>
    </source>
</evidence>
<dbReference type="SUPFAM" id="SSF57903">
    <property type="entry name" value="FYVE/PHD zinc finger"/>
    <property type="match status" value="1"/>
</dbReference>
<dbReference type="Pfam" id="PF00168">
    <property type="entry name" value="C2"/>
    <property type="match status" value="2"/>
</dbReference>
<evidence type="ECO:0000313" key="9">
    <source>
        <dbReference type="Proteomes" id="UP001159428"/>
    </source>
</evidence>
<dbReference type="SMART" id="SM00239">
    <property type="entry name" value="C2"/>
    <property type="match status" value="2"/>
</dbReference>
<keyword evidence="9" id="KW-1185">Reference proteome</keyword>
<feature type="compositionally biased region" description="Basic and acidic residues" evidence="5">
    <location>
        <begin position="266"/>
        <end position="275"/>
    </location>
</feature>
<evidence type="ECO:0000256" key="2">
    <source>
        <dbReference type="ARBA" id="ARBA00022737"/>
    </source>
</evidence>
<dbReference type="FunFam" id="3.30.40.10:FF:000018">
    <property type="entry name" value="Synaptotagmin-like 5, isoform CRA_a"/>
    <property type="match status" value="1"/>
</dbReference>
<dbReference type="EMBL" id="CALNXJ010000003">
    <property type="protein sequence ID" value="CAH3035065.1"/>
    <property type="molecule type" value="Genomic_DNA"/>
</dbReference>
<feature type="domain" description="C2" evidence="6">
    <location>
        <begin position="533"/>
        <end position="660"/>
    </location>
</feature>
<feature type="coiled-coil region" evidence="4">
    <location>
        <begin position="24"/>
        <end position="58"/>
    </location>
</feature>
<name>A0AAU9VT68_9CNID</name>
<keyword evidence="3" id="KW-0472">Membrane</keyword>
<keyword evidence="2" id="KW-0677">Repeat</keyword>
<dbReference type="CDD" id="cd04020">
    <property type="entry name" value="C2B_SLP_1-2-3-4"/>
    <property type="match status" value="1"/>
</dbReference>
<dbReference type="PROSITE" id="PS50004">
    <property type="entry name" value="C2"/>
    <property type="match status" value="2"/>
</dbReference>
<feature type="region of interest" description="Disordered" evidence="5">
    <location>
        <begin position="144"/>
        <end position="245"/>
    </location>
</feature>
<dbReference type="FunFam" id="2.60.40.150:FF:000006">
    <property type="entry name" value="Synaptotagmin-like 5, isoform CRA_a"/>
    <property type="match status" value="1"/>
</dbReference>
<dbReference type="Pfam" id="PF02318">
    <property type="entry name" value="FYVE_2"/>
    <property type="match status" value="1"/>
</dbReference>
<dbReference type="InterPro" id="IPR011011">
    <property type="entry name" value="Znf_FYVE_PHD"/>
</dbReference>
<dbReference type="GO" id="GO:0006887">
    <property type="term" value="P:exocytosis"/>
    <property type="evidence" value="ECO:0007669"/>
    <property type="project" value="TreeGrafter"/>
</dbReference>
<sequence length="840" mass="95512">MSDDIYIDVNYLTESERDAILQVLAKDEELRKQEKRRISVLKNELDEIKKKGASKEELESSRVCARCRAPLGFILNSGALCPKCESRVCKECRKMTTATWLCILCAKIREVRAESGAWFFEQEKRKGDRPRLFGSALVRASFRRAKPQPQSLSEDPGSPPVISLNLNNHGKLHRPVPVHMSRLPEKDLEEEEERKKLAEVNQNYRQYVKANRVQRKPEEDQNDTDEQENLSSSSQSSTPRGSPVNILENGVVEVANQEETVFDSMKMQDDSTTRENEEEEDELQEHYEPEMTGSDVKEDDLSYNGYHVQKPQDYEEKVNDWNINGGEESPALDSEQSKDDAVVEIKTSWHEVAHEWGGIDQPVSDTYLQNKFLSVRSASPDSETTGEFFTPLTTPLQSGPGTPALSDYGASEGMGSGSTSDVFEDAGDVTPMQGARTPVLELDEDDNPGDVTIINPEITCTDPDDVVEPEEGYRTPTQEDDIDQAFASYEREHPSGQTKTLQEQLNILAMGSRESIVSYYSDAGEGRFGNVTVTGEVLFGLKYNKHKQQLEIQIHRAKDIAAADPKRGRSDPYAKVYLLPDKTKGGKKKTKTRKNTLNPDFDEILTFKIGFEEMLTRTLWLALWNHDTFGHNDFLGEVMLPLDTYQDSGFSWDDPSPNWYPLRERRPEPSLMSYCGDLTVSLMFERPEESSKDKKKKKKSGGKLHIKLKEARNLPAKDANGFSDPFCKSYLLPDQSKKTKHKTQVVKKNLNPVWNHAFCYENLTIDELRNRVLELTVWDYDRGSSNDFLGGLRLGLGSKIESWDDSQGMEREAWQMMLERPNNWHEYTLNLRSSMDSQVD</sequence>
<dbReference type="GO" id="GO:0042043">
    <property type="term" value="F:neurexin family protein binding"/>
    <property type="evidence" value="ECO:0007669"/>
    <property type="project" value="TreeGrafter"/>
</dbReference>
<evidence type="ECO:0000256" key="5">
    <source>
        <dbReference type="SAM" id="MobiDB-lite"/>
    </source>
</evidence>
<dbReference type="PRINTS" id="PR00399">
    <property type="entry name" value="SYNAPTOTAGMN"/>
</dbReference>
<feature type="domain" description="C2" evidence="6">
    <location>
        <begin position="683"/>
        <end position="813"/>
    </location>
</feature>
<dbReference type="GO" id="GO:0070382">
    <property type="term" value="C:exocytic vesicle"/>
    <property type="evidence" value="ECO:0007669"/>
    <property type="project" value="TreeGrafter"/>
</dbReference>
<comment type="subcellular location">
    <subcellularLocation>
        <location evidence="1">Membrane</location>
        <topology evidence="1">Peripheral membrane protein</topology>
    </subcellularLocation>
</comment>
<dbReference type="InterPro" id="IPR041282">
    <property type="entry name" value="FYVE_2"/>
</dbReference>
<dbReference type="InterPro" id="IPR013083">
    <property type="entry name" value="Znf_RING/FYVE/PHD"/>
</dbReference>
<protein>
    <submittedName>
        <fullName evidence="8">Uncharacterized protein</fullName>
    </submittedName>
</protein>
<reference evidence="8 9" key="1">
    <citation type="submission" date="2022-05" db="EMBL/GenBank/DDBJ databases">
        <authorList>
            <consortium name="Genoscope - CEA"/>
            <person name="William W."/>
        </authorList>
    </citation>
    <scope>NUCLEOTIDE SEQUENCE [LARGE SCALE GENOMIC DNA]</scope>
</reference>
<feature type="compositionally biased region" description="Basic and acidic residues" evidence="5">
    <location>
        <begin position="284"/>
        <end position="300"/>
    </location>
</feature>
<organism evidence="8 9">
    <name type="scientific">Pocillopora meandrina</name>
    <dbReference type="NCBI Taxonomy" id="46732"/>
    <lineage>
        <taxon>Eukaryota</taxon>
        <taxon>Metazoa</taxon>
        <taxon>Cnidaria</taxon>
        <taxon>Anthozoa</taxon>
        <taxon>Hexacorallia</taxon>
        <taxon>Scleractinia</taxon>
        <taxon>Astrocoeniina</taxon>
        <taxon>Pocilloporidae</taxon>
        <taxon>Pocillopora</taxon>
    </lineage>
</organism>
<dbReference type="InterPro" id="IPR035892">
    <property type="entry name" value="C2_domain_sf"/>
</dbReference>
<dbReference type="GO" id="GO:0006886">
    <property type="term" value="P:intracellular protein transport"/>
    <property type="evidence" value="ECO:0007669"/>
    <property type="project" value="InterPro"/>
</dbReference>
<dbReference type="CDD" id="cd15747">
    <property type="entry name" value="FYVE_Slp3_4_5"/>
    <property type="match status" value="1"/>
</dbReference>
<feature type="domain" description="RabBD" evidence="7">
    <location>
        <begin position="6"/>
        <end position="122"/>
    </location>
</feature>
<dbReference type="GO" id="GO:0005886">
    <property type="term" value="C:plasma membrane"/>
    <property type="evidence" value="ECO:0007669"/>
    <property type="project" value="TreeGrafter"/>
</dbReference>
<evidence type="ECO:0000313" key="8">
    <source>
        <dbReference type="EMBL" id="CAH3035065.1"/>
    </source>
</evidence>
<dbReference type="Gene3D" id="3.30.40.10">
    <property type="entry name" value="Zinc/RING finger domain, C3HC4 (zinc finger)"/>
    <property type="match status" value="1"/>
</dbReference>